<evidence type="ECO:0000256" key="1">
    <source>
        <dbReference type="SAM" id="Coils"/>
    </source>
</evidence>
<organism evidence="3">
    <name type="scientific">Eutreptiella gymnastica</name>
    <dbReference type="NCBI Taxonomy" id="73025"/>
    <lineage>
        <taxon>Eukaryota</taxon>
        <taxon>Discoba</taxon>
        <taxon>Euglenozoa</taxon>
        <taxon>Euglenida</taxon>
        <taxon>Spirocuta</taxon>
        <taxon>Euglenophyceae</taxon>
        <taxon>Eutreptiales</taxon>
        <taxon>Eutreptiaceae</taxon>
        <taxon>Eutreptiella</taxon>
    </lineage>
</organism>
<protein>
    <submittedName>
        <fullName evidence="3">Uncharacterized protein</fullName>
    </submittedName>
</protein>
<feature type="coiled-coil region" evidence="1">
    <location>
        <begin position="203"/>
        <end position="311"/>
    </location>
</feature>
<dbReference type="Gene3D" id="1.20.5.340">
    <property type="match status" value="1"/>
</dbReference>
<gene>
    <name evidence="3" type="ORF">EGYM00163_LOCUS51364</name>
</gene>
<evidence type="ECO:0000256" key="2">
    <source>
        <dbReference type="SAM" id="MobiDB-lite"/>
    </source>
</evidence>
<feature type="compositionally biased region" description="Polar residues" evidence="2">
    <location>
        <begin position="385"/>
        <end position="398"/>
    </location>
</feature>
<proteinExistence type="predicted"/>
<accession>A0A7S4GLP3</accession>
<reference evidence="3" key="1">
    <citation type="submission" date="2021-01" db="EMBL/GenBank/DDBJ databases">
        <authorList>
            <person name="Corre E."/>
            <person name="Pelletier E."/>
            <person name="Niang G."/>
            <person name="Scheremetjew M."/>
            <person name="Finn R."/>
            <person name="Kale V."/>
            <person name="Holt S."/>
            <person name="Cochrane G."/>
            <person name="Meng A."/>
            <person name="Brown T."/>
            <person name="Cohen L."/>
        </authorList>
    </citation>
    <scope>NUCLEOTIDE SEQUENCE</scope>
    <source>
        <strain evidence="3">CCMP1594</strain>
    </source>
</reference>
<keyword evidence="1" id="KW-0175">Coiled coil</keyword>
<dbReference type="EMBL" id="HBJA01149387">
    <property type="protein sequence ID" value="CAE0840501.1"/>
    <property type="molecule type" value="Transcribed_RNA"/>
</dbReference>
<feature type="region of interest" description="Disordered" evidence="2">
    <location>
        <begin position="12"/>
        <end position="50"/>
    </location>
</feature>
<evidence type="ECO:0000313" key="3">
    <source>
        <dbReference type="EMBL" id="CAE0840501.1"/>
    </source>
</evidence>
<feature type="region of interest" description="Disordered" evidence="2">
    <location>
        <begin position="379"/>
        <end position="398"/>
    </location>
</feature>
<sequence>MLLDDDIGVISYAPDPVPSPVKSPTGHTGSPAAAPRRRRTGEGLPAAAYPMQPTATTIKATPPLSQAAMTSFVGSVGVPSYPTAGGYSMPPLPYTSTVSYSALPLPQAPTYISTIPAYPTLGPTYPTIPSTYSMQGVSLSSFVPPPTFAYTPASYHRPSTPINLAAPPPLQIDPPPEPKVVYQQPTVADKQPEQPPAPCPPPDTNCQQLLAEAQQRIAELERQVAIHRKKESRLKSDVKALNLRIQNMTQQHQQDGCISDERLQSALKQMAGVEAQRDEAFQRCSHFDLQMKQYEERFTSMSAYIQQLEGQIGALQAQSQTRRSSMTSSRAVSSTYKVKNFEMAAKLAASDGTDDGLYNGLPIEVEGEGLYRDLVKAGRRPHSQAPPSMQTRPTSSIATSETYKVNTIETAQKLALMDGTDDGMYNGLPIEVAGQGLYRDLVRAGHTSHASVPTISVGSVSSQTTYKVSSMKQAAKVSKLGPADDGTYKGIPIEVIGLGLYSQLRDLPMQ</sequence>
<dbReference type="SUPFAM" id="SSF57997">
    <property type="entry name" value="Tropomyosin"/>
    <property type="match status" value="1"/>
</dbReference>
<dbReference type="AlphaFoldDB" id="A0A7S4GLP3"/>
<name>A0A7S4GLP3_9EUGL</name>